<keyword evidence="1" id="KW-0812">Transmembrane</keyword>
<dbReference type="KEGG" id="slu:KE3_1339"/>
<feature type="transmembrane region" description="Helical" evidence="1">
    <location>
        <begin position="184"/>
        <end position="207"/>
    </location>
</feature>
<dbReference type="Proteomes" id="UP000015268">
    <property type="component" value="Chromosome"/>
</dbReference>
<gene>
    <name evidence="2" type="ORF">KE3_1339</name>
</gene>
<evidence type="ECO:0008006" key="4">
    <source>
        <dbReference type="Google" id="ProtNLM"/>
    </source>
</evidence>
<dbReference type="NCBIfam" id="TIGR01906">
    <property type="entry name" value="integ_TIGR01906"/>
    <property type="match status" value="1"/>
</dbReference>
<dbReference type="InterPro" id="IPR010178">
    <property type="entry name" value="Lit"/>
</dbReference>
<name>A0AB33AMK4_9STRE</name>
<evidence type="ECO:0000256" key="1">
    <source>
        <dbReference type="SAM" id="Phobius"/>
    </source>
</evidence>
<keyword evidence="1" id="KW-0472">Membrane</keyword>
<feature type="transmembrane region" description="Helical" evidence="1">
    <location>
        <begin position="132"/>
        <end position="156"/>
    </location>
</feature>
<proteinExistence type="predicted"/>
<evidence type="ECO:0000313" key="2">
    <source>
        <dbReference type="EMBL" id="AGS05817.1"/>
    </source>
</evidence>
<sequence>MNGISMKTKIWTFSTWLWLLSLAVLVAIYGAWLIYPLEIDWLKLSLQVTITKDELLKNFNILMTYLTNPLSHRLVMPDFHSSASGLKHFHDVKHLFHLAQAVFVILLYPSWRFLKNSRAEKSLFLHQRAFTLAAILPIIIAVAGLLIGFDPFFTLFHEALFPGDSSWLFNPATDPIIWILPEEYFMHCFIIFFVAYEVMMLSLVAIARKQLNHHLKNNERKDEK</sequence>
<keyword evidence="3" id="KW-1185">Reference proteome</keyword>
<keyword evidence="1" id="KW-1133">Transmembrane helix</keyword>
<feature type="transmembrane region" description="Helical" evidence="1">
    <location>
        <begin position="94"/>
        <end position="111"/>
    </location>
</feature>
<protein>
    <recommendedName>
        <fullName evidence="4">Integral membrane protein</fullName>
    </recommendedName>
</protein>
<dbReference type="AlphaFoldDB" id="A0AB33AMK4"/>
<dbReference type="Pfam" id="PF07314">
    <property type="entry name" value="Lit"/>
    <property type="match status" value="1"/>
</dbReference>
<reference evidence="2 3" key="1">
    <citation type="journal article" date="2013" name="BMC Microbiol.">
        <title>Dynamics of fecal microbial communities in children with diarrhea of unknown etiology and genomic analysis of associated Streptococcus lutetiensis.</title>
        <authorList>
            <person name="Jin D."/>
            <person name="Chen C."/>
            <person name="Li L."/>
            <person name="Lu S."/>
            <person name="Li Z."/>
            <person name="Zhou Z."/>
            <person name="Jing H."/>
            <person name="Xu Y."/>
            <person name="Du P."/>
            <person name="Wang H."/>
            <person name="Xiong Y."/>
            <person name="Zheng H."/>
            <person name="Bai X."/>
            <person name="Sun H."/>
            <person name="Wang L."/>
            <person name="Ye C."/>
            <person name="Gottschalk M."/>
            <person name="Xu J."/>
        </authorList>
    </citation>
    <scope>NUCLEOTIDE SEQUENCE [LARGE SCALE GENOMIC DNA]</scope>
    <source>
        <strain evidence="2 3">033</strain>
    </source>
</reference>
<dbReference type="EMBL" id="CP003025">
    <property type="protein sequence ID" value="AGS05817.1"/>
    <property type="molecule type" value="Genomic_DNA"/>
</dbReference>
<evidence type="ECO:0000313" key="3">
    <source>
        <dbReference type="Proteomes" id="UP000015268"/>
    </source>
</evidence>
<organism evidence="2 3">
    <name type="scientific">Streptococcus lutetiensis 033</name>
    <dbReference type="NCBI Taxonomy" id="1076934"/>
    <lineage>
        <taxon>Bacteria</taxon>
        <taxon>Bacillati</taxon>
        <taxon>Bacillota</taxon>
        <taxon>Bacilli</taxon>
        <taxon>Lactobacillales</taxon>
        <taxon>Streptococcaceae</taxon>
        <taxon>Streptococcus</taxon>
    </lineage>
</organism>
<feature type="transmembrane region" description="Helical" evidence="1">
    <location>
        <begin position="16"/>
        <end position="35"/>
    </location>
</feature>
<accession>A0AB33AMK4</accession>